<reference evidence="3 4" key="1">
    <citation type="submission" date="2024-02" db="EMBL/GenBank/DDBJ databases">
        <title>Genome sequence of Aquincola sp. MAHUQ-54.</title>
        <authorList>
            <person name="Huq M.A."/>
        </authorList>
    </citation>
    <scope>NUCLEOTIDE SEQUENCE [LARGE SCALE GENOMIC DNA]</scope>
    <source>
        <strain evidence="3 4">MAHUQ-54</strain>
    </source>
</reference>
<dbReference type="PANTHER" id="PTHR30015">
    <property type="entry name" value="MRR RESTRICTION SYSTEM PROTEIN"/>
    <property type="match status" value="1"/>
</dbReference>
<evidence type="ECO:0000313" key="4">
    <source>
        <dbReference type="Proteomes" id="UP001336250"/>
    </source>
</evidence>
<evidence type="ECO:0000259" key="2">
    <source>
        <dbReference type="Pfam" id="PF04471"/>
    </source>
</evidence>
<feature type="transmembrane region" description="Helical" evidence="1">
    <location>
        <begin position="21"/>
        <end position="39"/>
    </location>
</feature>
<dbReference type="InterPro" id="IPR052906">
    <property type="entry name" value="Type_IV_Methyl-Rstrct_Enzyme"/>
</dbReference>
<keyword evidence="1" id="KW-1133">Transmembrane helix</keyword>
<keyword evidence="1" id="KW-0812">Transmembrane</keyword>
<comment type="caution">
    <text evidence="3">The sequence shown here is derived from an EMBL/GenBank/DDBJ whole genome shotgun (WGS) entry which is preliminary data.</text>
</comment>
<sequence>MARRRSSLAEDVMDRVARLPWWLGVLLAIVSHLLLRPLAQRPLPPYTPGTSIAMPAMVQGLAAAGQIALPLLCLAGAGVSAWRRRQRRGLARDAAQRPAMDAVNGMSWREFELLVGEAFRQQGYRVAETGGGGPDGGVDLLLAKPGANGSEKYLVQCKHWRAWKVGVGVVRELYGVMAATGAAGGYVVTAGRFTDEAVRFAEGRNVVLVEGAELVRMIRGARSGGSG</sequence>
<accession>A0AAW9QEZ0</accession>
<dbReference type="Proteomes" id="UP001336250">
    <property type="component" value="Unassembled WGS sequence"/>
</dbReference>
<dbReference type="InterPro" id="IPR011856">
    <property type="entry name" value="tRNA_endonuc-like_dom_sf"/>
</dbReference>
<dbReference type="AlphaFoldDB" id="A0AAW9QEZ0"/>
<name>A0AAW9QEZ0_9BURK</name>
<feature type="domain" description="Restriction endonuclease type IV Mrr" evidence="2">
    <location>
        <begin position="105"/>
        <end position="218"/>
    </location>
</feature>
<dbReference type="GO" id="GO:0003677">
    <property type="term" value="F:DNA binding"/>
    <property type="evidence" value="ECO:0007669"/>
    <property type="project" value="InterPro"/>
</dbReference>
<evidence type="ECO:0000256" key="1">
    <source>
        <dbReference type="SAM" id="Phobius"/>
    </source>
</evidence>
<keyword evidence="3" id="KW-0378">Hydrolase</keyword>
<evidence type="ECO:0000313" key="3">
    <source>
        <dbReference type="EMBL" id="MEF7615876.1"/>
    </source>
</evidence>
<organism evidence="3 4">
    <name type="scientific">Aquincola agrisoli</name>
    <dbReference type="NCBI Taxonomy" id="3119538"/>
    <lineage>
        <taxon>Bacteria</taxon>
        <taxon>Pseudomonadati</taxon>
        <taxon>Pseudomonadota</taxon>
        <taxon>Betaproteobacteria</taxon>
        <taxon>Burkholderiales</taxon>
        <taxon>Sphaerotilaceae</taxon>
        <taxon>Aquincola</taxon>
    </lineage>
</organism>
<dbReference type="InterPro" id="IPR011335">
    <property type="entry name" value="Restrct_endonuc-II-like"/>
</dbReference>
<keyword evidence="4" id="KW-1185">Reference proteome</keyword>
<dbReference type="Gene3D" id="3.40.1350.10">
    <property type="match status" value="1"/>
</dbReference>
<dbReference type="SUPFAM" id="SSF52980">
    <property type="entry name" value="Restriction endonuclease-like"/>
    <property type="match status" value="1"/>
</dbReference>
<dbReference type="Pfam" id="PF04471">
    <property type="entry name" value="Mrr_cat"/>
    <property type="match status" value="1"/>
</dbReference>
<keyword evidence="3" id="KW-0255">Endonuclease</keyword>
<dbReference type="PANTHER" id="PTHR30015:SF7">
    <property type="entry name" value="TYPE IV METHYL-DIRECTED RESTRICTION ENZYME ECOKMRR"/>
    <property type="match status" value="1"/>
</dbReference>
<keyword evidence="1" id="KW-0472">Membrane</keyword>
<gene>
    <name evidence="3" type="ORF">V4F39_18320</name>
</gene>
<feature type="transmembrane region" description="Helical" evidence="1">
    <location>
        <begin position="59"/>
        <end position="82"/>
    </location>
</feature>
<proteinExistence type="predicted"/>
<dbReference type="GO" id="GO:0015666">
    <property type="term" value="F:restriction endodeoxyribonuclease activity"/>
    <property type="evidence" value="ECO:0007669"/>
    <property type="project" value="TreeGrafter"/>
</dbReference>
<protein>
    <submittedName>
        <fullName evidence="3">Restriction endonuclease</fullName>
    </submittedName>
</protein>
<dbReference type="EMBL" id="JAZIBG010000036">
    <property type="protein sequence ID" value="MEF7615876.1"/>
    <property type="molecule type" value="Genomic_DNA"/>
</dbReference>
<keyword evidence="3" id="KW-0540">Nuclease</keyword>
<dbReference type="GO" id="GO:0009307">
    <property type="term" value="P:DNA restriction-modification system"/>
    <property type="evidence" value="ECO:0007669"/>
    <property type="project" value="InterPro"/>
</dbReference>
<dbReference type="InterPro" id="IPR007560">
    <property type="entry name" value="Restrct_endonuc_IV_Mrr"/>
</dbReference>